<dbReference type="PANTHER" id="PTHR21256">
    <property type="entry name" value="HISTIDINOL DEHYDROGENASE HDH"/>
    <property type="match status" value="1"/>
</dbReference>
<feature type="non-terminal residue" evidence="2">
    <location>
        <position position="107"/>
    </location>
</feature>
<dbReference type="InterPro" id="IPR016161">
    <property type="entry name" value="Ald_DH/histidinol_DH"/>
</dbReference>
<accession>A0A0F9DJR3</accession>
<name>A0A0F9DJR3_9ZZZZ</name>
<dbReference type="GO" id="GO:0005829">
    <property type="term" value="C:cytosol"/>
    <property type="evidence" value="ECO:0007669"/>
    <property type="project" value="TreeGrafter"/>
</dbReference>
<dbReference type="AlphaFoldDB" id="A0A0F9DJR3"/>
<dbReference type="GO" id="GO:0004399">
    <property type="term" value="F:histidinol dehydrogenase activity"/>
    <property type="evidence" value="ECO:0007669"/>
    <property type="project" value="TreeGrafter"/>
</dbReference>
<gene>
    <name evidence="2" type="ORF">LCGC14_2190950</name>
</gene>
<keyword evidence="1" id="KW-0560">Oxidoreductase</keyword>
<dbReference type="Gene3D" id="3.40.50.1980">
    <property type="entry name" value="Nitrogenase molybdenum iron protein domain"/>
    <property type="match status" value="1"/>
</dbReference>
<reference evidence="2" key="1">
    <citation type="journal article" date="2015" name="Nature">
        <title>Complex archaea that bridge the gap between prokaryotes and eukaryotes.</title>
        <authorList>
            <person name="Spang A."/>
            <person name="Saw J.H."/>
            <person name="Jorgensen S.L."/>
            <person name="Zaremba-Niedzwiedzka K."/>
            <person name="Martijn J."/>
            <person name="Lind A.E."/>
            <person name="van Eijk R."/>
            <person name="Schleper C."/>
            <person name="Guy L."/>
            <person name="Ettema T.J."/>
        </authorList>
    </citation>
    <scope>NUCLEOTIDE SEQUENCE</scope>
</reference>
<dbReference type="InterPro" id="IPR012131">
    <property type="entry name" value="Hstdl_DH"/>
</dbReference>
<proteinExistence type="predicted"/>
<dbReference type="SUPFAM" id="SSF53720">
    <property type="entry name" value="ALDH-like"/>
    <property type="match status" value="1"/>
</dbReference>
<dbReference type="EMBL" id="LAZR01028678">
    <property type="protein sequence ID" value="KKL61874.1"/>
    <property type="molecule type" value="Genomic_DNA"/>
</dbReference>
<evidence type="ECO:0000256" key="1">
    <source>
        <dbReference type="ARBA" id="ARBA00023002"/>
    </source>
</evidence>
<dbReference type="GO" id="GO:0000105">
    <property type="term" value="P:L-histidine biosynthetic process"/>
    <property type="evidence" value="ECO:0007669"/>
    <property type="project" value="TreeGrafter"/>
</dbReference>
<sequence length="107" mass="11980">MENKVNRIIRDVEKRGDIALIEATKRFDGVSLNAGGIKVSNEQIDAAGRGFDDNFYHAVDLSIKRVRKYHELAVAKDWMYSDDTGSTFGQKYTPLERVGIYIPGGKA</sequence>
<organism evidence="2">
    <name type="scientific">marine sediment metagenome</name>
    <dbReference type="NCBI Taxonomy" id="412755"/>
    <lineage>
        <taxon>unclassified sequences</taxon>
        <taxon>metagenomes</taxon>
        <taxon>ecological metagenomes</taxon>
    </lineage>
</organism>
<dbReference type="GO" id="GO:0051287">
    <property type="term" value="F:NAD binding"/>
    <property type="evidence" value="ECO:0007669"/>
    <property type="project" value="InterPro"/>
</dbReference>
<dbReference type="GO" id="GO:0046872">
    <property type="term" value="F:metal ion binding"/>
    <property type="evidence" value="ECO:0007669"/>
    <property type="project" value="InterPro"/>
</dbReference>
<evidence type="ECO:0008006" key="3">
    <source>
        <dbReference type="Google" id="ProtNLM"/>
    </source>
</evidence>
<dbReference type="PANTHER" id="PTHR21256:SF2">
    <property type="entry name" value="HISTIDINE BIOSYNTHESIS TRIFUNCTIONAL PROTEIN"/>
    <property type="match status" value="1"/>
</dbReference>
<dbReference type="Pfam" id="PF00815">
    <property type="entry name" value="Histidinol_dh"/>
    <property type="match status" value="1"/>
</dbReference>
<evidence type="ECO:0000313" key="2">
    <source>
        <dbReference type="EMBL" id="KKL61874.1"/>
    </source>
</evidence>
<protein>
    <recommendedName>
        <fullName evidence="3">Histidinol dehydrogenase</fullName>
    </recommendedName>
</protein>
<dbReference type="PRINTS" id="PR00083">
    <property type="entry name" value="HOLDHDRGNASE"/>
</dbReference>
<comment type="caution">
    <text evidence="2">The sequence shown here is derived from an EMBL/GenBank/DDBJ whole genome shotgun (WGS) entry which is preliminary data.</text>
</comment>